<protein>
    <recommendedName>
        <fullName evidence="4">RRM domain-containing protein</fullName>
    </recommendedName>
</protein>
<dbReference type="Proteomes" id="UP000054937">
    <property type="component" value="Unassembled WGS sequence"/>
</dbReference>
<feature type="region of interest" description="Disordered" evidence="1">
    <location>
        <begin position="465"/>
        <end position="496"/>
    </location>
</feature>
<feature type="compositionally biased region" description="Low complexity" evidence="1">
    <location>
        <begin position="567"/>
        <end position="585"/>
    </location>
</feature>
<feature type="compositionally biased region" description="Acidic residues" evidence="1">
    <location>
        <begin position="279"/>
        <end position="291"/>
    </location>
</feature>
<feature type="region of interest" description="Disordered" evidence="1">
    <location>
        <begin position="1265"/>
        <end position="1284"/>
    </location>
</feature>
<dbReference type="GO" id="GO:0003676">
    <property type="term" value="F:nucleic acid binding"/>
    <property type="evidence" value="ECO:0007669"/>
    <property type="project" value="InterPro"/>
</dbReference>
<gene>
    <name evidence="2" type="ORF">PPERSA_12378</name>
</gene>
<feature type="compositionally biased region" description="Basic and acidic residues" evidence="1">
    <location>
        <begin position="202"/>
        <end position="218"/>
    </location>
</feature>
<evidence type="ECO:0008006" key="4">
    <source>
        <dbReference type="Google" id="ProtNLM"/>
    </source>
</evidence>
<dbReference type="InParanoid" id="A0A0V0QG34"/>
<dbReference type="InterPro" id="IPR035979">
    <property type="entry name" value="RBD_domain_sf"/>
</dbReference>
<feature type="compositionally biased region" description="Basic residues" evidence="1">
    <location>
        <begin position="150"/>
        <end position="163"/>
    </location>
</feature>
<organism evidence="2 3">
    <name type="scientific">Pseudocohnilembus persalinus</name>
    <name type="common">Ciliate</name>
    <dbReference type="NCBI Taxonomy" id="266149"/>
    <lineage>
        <taxon>Eukaryota</taxon>
        <taxon>Sar</taxon>
        <taxon>Alveolata</taxon>
        <taxon>Ciliophora</taxon>
        <taxon>Intramacronucleata</taxon>
        <taxon>Oligohymenophorea</taxon>
        <taxon>Scuticociliatia</taxon>
        <taxon>Philasterida</taxon>
        <taxon>Pseudocohnilembidae</taxon>
        <taxon>Pseudocohnilembus</taxon>
    </lineage>
</organism>
<feature type="compositionally biased region" description="Basic and acidic residues" evidence="1">
    <location>
        <begin position="173"/>
        <end position="183"/>
    </location>
</feature>
<name>A0A0V0QG34_PSEPJ</name>
<proteinExistence type="predicted"/>
<comment type="caution">
    <text evidence="2">The sequence shown here is derived from an EMBL/GenBank/DDBJ whole genome shotgun (WGS) entry which is preliminary data.</text>
</comment>
<accession>A0A0V0QG34</accession>
<feature type="compositionally biased region" description="Low complexity" evidence="1">
    <location>
        <begin position="1265"/>
        <end position="1274"/>
    </location>
</feature>
<dbReference type="SUPFAM" id="SSF54928">
    <property type="entry name" value="RNA-binding domain, RBD"/>
    <property type="match status" value="1"/>
</dbReference>
<dbReference type="CDD" id="cd00590">
    <property type="entry name" value="RRM_SF"/>
    <property type="match status" value="1"/>
</dbReference>
<dbReference type="OrthoDB" id="10650460at2759"/>
<keyword evidence="3" id="KW-1185">Reference proteome</keyword>
<dbReference type="OMA" id="RCPINEL"/>
<dbReference type="EMBL" id="LDAU01000177">
    <property type="protein sequence ID" value="KRX01098.1"/>
    <property type="molecule type" value="Genomic_DNA"/>
</dbReference>
<feature type="region of interest" description="Disordered" evidence="1">
    <location>
        <begin position="567"/>
        <end position="586"/>
    </location>
</feature>
<evidence type="ECO:0000313" key="3">
    <source>
        <dbReference type="Proteomes" id="UP000054937"/>
    </source>
</evidence>
<feature type="region of interest" description="Disordered" evidence="1">
    <location>
        <begin position="277"/>
        <end position="314"/>
    </location>
</feature>
<reference evidence="2 3" key="1">
    <citation type="journal article" date="2015" name="Sci. Rep.">
        <title>Genome of the facultative scuticociliatosis pathogen Pseudocohnilembus persalinus provides insight into its virulence through horizontal gene transfer.</title>
        <authorList>
            <person name="Xiong J."/>
            <person name="Wang G."/>
            <person name="Cheng J."/>
            <person name="Tian M."/>
            <person name="Pan X."/>
            <person name="Warren A."/>
            <person name="Jiang C."/>
            <person name="Yuan D."/>
            <person name="Miao W."/>
        </authorList>
    </citation>
    <scope>NUCLEOTIDE SEQUENCE [LARGE SCALE GENOMIC DNA]</scope>
    <source>
        <strain evidence="2">36N120E</strain>
    </source>
</reference>
<sequence>MLRSTVKLVNQVQNKYYFSKAVVQKPNDHIILENSHVKQYSQFTQAKFEENYFINDKMNQIIIVNKNYNSKNNTNKLKFCAKTTDDLKIAKIFETQNKFQITPLKKLYQPKNEQKNGQNISLTQKQIQFFAKKKLLLSENDDIFNITSKNKKQTTKKLSKKKTTTTTTPQKPEISHKISENLEKNQQLQQQNQQQQQQKSKIKQEMQKKEISQKTKEKQQYINENSQFIIDENQKSLQSVSNLENFEELEDLQDQYDNLENEGFSEIMEGGVSQKELESGGESEYSEDIETNEEKNQKLQKIKKNKTTQQTKNSNLGQKKTLFKLYDDPVVNQTNLMKFVNKSQQLLTQNGIEKLVRLVDHYKSRVSNNNFANHSSTYEQYLLKSVNRIFLKENAQELEASFIRCPINELTADAYKNISVNQLDNEFEIKQKQALIIDQQYDSIPQQDTRLNEIDKKILQQKQINQDKKQSQYQQTQQQQNSNFNQTQMKQKNNQQSQTNNIKFNFQPENISEQQKLIIQQLYGSQNPAVNYADFNNNNIQEDNFLSDAFNQQYDFALIQQKYDQFQNQKAQQQKNNSNSINNNNKLEEFDDGQLLQQELDQYQAEYQQNSQNYNQELYPNHYNPEWNRIPEDSKFHKIIQDNDNLDQQVLQKANNYLKNNNVNNLNNDNNYNNNNLNFNQQNQEPINNLETPTLSSNQVQNDNDFQDNDYLKDDVQYTFCGAEEDLINQHEQYYSTKKNAELLEGEDNGNQPEEFNYLDQNDDLDHDAIDHDEETVQTNKMKKLINNDVNSNSGSEYVSLQSLVIQNQKSNYKIDMGDIYDKHGSKKIKKIHDKKVMYKKTQYQPKDENIILYQRNFNYRIHKNSNFVYACGFQYTPEADLADQIKKTLSKQYGEVLSVQVFAYRDFMPAFGDSIEKREKKLAQLELQDLEETLSSGKKTKSKKKAVFSKIVEVKESEQTREERQTQNIMKKIEEQKAKYHNRSYAIIELKNHEAKKELLSDDVRVFGIRIGNNNNVKFEDAEYKISILVRNIPYQISIADFKQFFNALCDENDCESLRLEYSEGDKSNKITKEYIILRFKSLQDSLQAMKLIHGQKFEKQILRSNHYYGSLIPEDPYKKHEETYEFDDDNENILQYRENFESHNKKFLLKKVKAQNDNIYKQISDDYLSKQQYSFLKQNDSRGLTRYDDNNNQNKQISNNTDTLFSSVYQQHNNNQQNNNNMYHFTLGDFYASNHFNNNFNLNNSENQHNLQQDFKDHQNLQQNNNLNLNDNNNEDFNDEDQDDLNEQDEIYNLEQEYKQASQEENRLYN</sequence>
<feature type="compositionally biased region" description="Acidic residues" evidence="1">
    <location>
        <begin position="1275"/>
        <end position="1284"/>
    </location>
</feature>
<feature type="region of interest" description="Disordered" evidence="1">
    <location>
        <begin position="150"/>
        <end position="218"/>
    </location>
</feature>
<evidence type="ECO:0000313" key="2">
    <source>
        <dbReference type="EMBL" id="KRX01098.1"/>
    </source>
</evidence>
<evidence type="ECO:0000256" key="1">
    <source>
        <dbReference type="SAM" id="MobiDB-lite"/>
    </source>
</evidence>
<feature type="compositionally biased region" description="Low complexity" evidence="1">
    <location>
        <begin position="184"/>
        <end position="199"/>
    </location>
</feature>
<feature type="compositionally biased region" description="Low complexity" evidence="1">
    <location>
        <begin position="471"/>
        <end position="496"/>
    </location>
</feature>